<sequence>MGSRSKNQIREIQKIRNVSASRISEGGDFVNIYAQFDFQKLDSQMDFSLRRKFSAFLGIRKNERPKDSFLAFFSEIG</sequence>
<accession>M3GZC3</accession>
<reference evidence="1 2" key="1">
    <citation type="submission" date="2013-01" db="EMBL/GenBank/DDBJ databases">
        <authorList>
            <person name="Harkins D.M."/>
            <person name="Durkin A.S."/>
            <person name="Brinkac L.M."/>
            <person name="Haft D.H."/>
            <person name="Selengut J.D."/>
            <person name="Sanka R."/>
            <person name="DePew J."/>
            <person name="Purushe J."/>
            <person name="Tulsiani S.M."/>
            <person name="Graham G.C."/>
            <person name="Burns M.-A."/>
            <person name="Dohnt M.F."/>
            <person name="Smythe L.D."/>
            <person name="McKay D.B."/>
            <person name="Craig S.B."/>
            <person name="Vinetz J.M."/>
            <person name="Sutton G.G."/>
            <person name="Nierman W.C."/>
            <person name="Fouts D.E."/>
        </authorList>
    </citation>
    <scope>NUCLEOTIDE SEQUENCE [LARGE SCALE GENOMIC DNA]</scope>
    <source>
        <strain evidence="1 2">LT2116</strain>
    </source>
</reference>
<proteinExistence type="predicted"/>
<dbReference type="Proteomes" id="UP000011770">
    <property type="component" value="Unassembled WGS sequence"/>
</dbReference>
<comment type="caution">
    <text evidence="1">The sequence shown here is derived from an EMBL/GenBank/DDBJ whole genome shotgun (WGS) entry which is preliminary data.</text>
</comment>
<evidence type="ECO:0000313" key="1">
    <source>
        <dbReference type="EMBL" id="EMF82246.1"/>
    </source>
</evidence>
<organism evidence="1 2">
    <name type="scientific">Leptospira weilii serovar Topaz str. LT2116</name>
    <dbReference type="NCBI Taxonomy" id="1088540"/>
    <lineage>
        <taxon>Bacteria</taxon>
        <taxon>Pseudomonadati</taxon>
        <taxon>Spirochaetota</taxon>
        <taxon>Spirochaetia</taxon>
        <taxon>Leptospirales</taxon>
        <taxon>Leptospiraceae</taxon>
        <taxon>Leptospira</taxon>
    </lineage>
</organism>
<protein>
    <submittedName>
        <fullName evidence="1">Uncharacterized protein</fullName>
    </submittedName>
</protein>
<dbReference type="AlphaFoldDB" id="M3GZC3"/>
<gene>
    <name evidence="1" type="ORF">LEP1GSC188_4723</name>
</gene>
<name>M3GZC3_9LEPT</name>
<evidence type="ECO:0000313" key="2">
    <source>
        <dbReference type="Proteomes" id="UP000011770"/>
    </source>
</evidence>
<dbReference type="EMBL" id="AHOR02000025">
    <property type="protein sequence ID" value="EMF82246.1"/>
    <property type="molecule type" value="Genomic_DNA"/>
</dbReference>